<feature type="chain" id="PRO_5030996262" evidence="1">
    <location>
        <begin position="27"/>
        <end position="249"/>
    </location>
</feature>
<protein>
    <submittedName>
        <fullName evidence="2">DUF1501 domain-containing protein</fullName>
    </submittedName>
</protein>
<evidence type="ECO:0000313" key="2">
    <source>
        <dbReference type="EMBL" id="MBA0083711.1"/>
    </source>
</evidence>
<reference evidence="2" key="1">
    <citation type="submission" date="2020-06" db="EMBL/GenBank/DDBJ databases">
        <title>Legume-microbial interactions unlock mineral nutrients during tropical forest succession.</title>
        <authorList>
            <person name="Epihov D.Z."/>
        </authorList>
    </citation>
    <scope>NUCLEOTIDE SEQUENCE [LARGE SCALE GENOMIC DNA]</scope>
    <source>
        <strain evidence="2">Pan2503</strain>
    </source>
</reference>
<dbReference type="EMBL" id="JACDQQ010000183">
    <property type="protein sequence ID" value="MBA0083711.1"/>
    <property type="molecule type" value="Genomic_DNA"/>
</dbReference>
<dbReference type="Proteomes" id="UP000567293">
    <property type="component" value="Unassembled WGS sequence"/>
</dbReference>
<feature type="signal peptide" evidence="1">
    <location>
        <begin position="1"/>
        <end position="26"/>
    </location>
</feature>
<accession>A0A7V8NLV2</accession>
<dbReference type="PROSITE" id="PS51318">
    <property type="entry name" value="TAT"/>
    <property type="match status" value="1"/>
</dbReference>
<gene>
    <name evidence="2" type="ORF">HRJ53_01825</name>
</gene>
<comment type="caution">
    <text evidence="2">The sequence shown here is derived from an EMBL/GenBank/DDBJ whole genome shotgun (WGS) entry which is preliminary data.</text>
</comment>
<dbReference type="AlphaFoldDB" id="A0A7V8NLV2"/>
<organism evidence="2 3">
    <name type="scientific">Candidatus Acidiferrum panamense</name>
    <dbReference type="NCBI Taxonomy" id="2741543"/>
    <lineage>
        <taxon>Bacteria</taxon>
        <taxon>Pseudomonadati</taxon>
        <taxon>Acidobacteriota</taxon>
        <taxon>Terriglobia</taxon>
        <taxon>Candidatus Acidiferrales</taxon>
        <taxon>Candidatus Acidiferrum</taxon>
    </lineage>
</organism>
<sequence length="249" mass="26862">MKFSRRYFLKQGGVAMVGLSAMPAFLQRAVAATPMPNKKQFVVLFQRGAADGLNMVVPFGESNYYRLRPTIAIPQPKRAATDAAIDLDGFFGLHPSLAPLEPLFHRNQLAIVHAAGSPDPTRSHFDAQDFMESGTPGLKSTEDGWLNRALEAVPEESASPFRAVAMGPNLPRTLQGVAPAIALPDLKQFKVMAQSPGTGAMVEGGFEAMYAQTVDKALQGTGTETFEAIDLLRKADPAKYQPENGAQYP</sequence>
<keyword evidence="3" id="KW-1185">Reference proteome</keyword>
<keyword evidence="1" id="KW-0732">Signal</keyword>
<evidence type="ECO:0000256" key="1">
    <source>
        <dbReference type="SAM" id="SignalP"/>
    </source>
</evidence>
<evidence type="ECO:0000313" key="3">
    <source>
        <dbReference type="Proteomes" id="UP000567293"/>
    </source>
</evidence>
<name>A0A7V8NLV2_9BACT</name>
<feature type="non-terminal residue" evidence="2">
    <location>
        <position position="249"/>
    </location>
</feature>
<proteinExistence type="predicted"/>
<dbReference type="InterPro" id="IPR006311">
    <property type="entry name" value="TAT_signal"/>
</dbReference>